<dbReference type="eggNOG" id="COG0596">
    <property type="taxonomic scope" value="Bacteria"/>
</dbReference>
<dbReference type="AlphaFoldDB" id="A4XBD5"/>
<dbReference type="GO" id="GO:0016787">
    <property type="term" value="F:hydrolase activity"/>
    <property type="evidence" value="ECO:0007669"/>
    <property type="project" value="UniProtKB-KW"/>
</dbReference>
<evidence type="ECO:0000259" key="2">
    <source>
        <dbReference type="Pfam" id="PF00561"/>
    </source>
</evidence>
<dbReference type="Proteomes" id="UP000000235">
    <property type="component" value="Chromosome"/>
</dbReference>
<evidence type="ECO:0000313" key="3">
    <source>
        <dbReference type="EMBL" id="ABP56234.1"/>
    </source>
</evidence>
<dbReference type="InterPro" id="IPR000639">
    <property type="entry name" value="Epox_hydrolase-like"/>
</dbReference>
<dbReference type="InterPro" id="IPR050266">
    <property type="entry name" value="AB_hydrolase_sf"/>
</dbReference>
<keyword evidence="1 3" id="KW-0378">Hydrolase</keyword>
<dbReference type="InterPro" id="IPR000073">
    <property type="entry name" value="AB_hydrolase_1"/>
</dbReference>
<proteinExistence type="predicted"/>
<sequence>MVLLSHDMVGTGDTVVLLHSSVCDRRMWDPQWQSLLDAGYRVVRCDFRGYGQTPVPDAPNNNADDVRELLDALGIEQTAVVGSSYGGRVALEFAARWPNRVSALALLCAGSPHHEPTAELDTFDAEEEALVDADDLDGAVELNVRTWLGPDADDETRERVRGMQRHAYDVQLAAEGEYDQLEADCELSTITARTLIVSGKHDLDYFQQVAIDLADRLSDARHVQLPWGGHLPSLERPAETATLLKDFLNASS</sequence>
<keyword evidence="4" id="KW-1185">Reference proteome</keyword>
<dbReference type="SUPFAM" id="SSF53474">
    <property type="entry name" value="alpha/beta-Hydrolases"/>
    <property type="match status" value="1"/>
</dbReference>
<dbReference type="STRING" id="369723.Strop_3803"/>
<accession>A4XBD5</accession>
<dbReference type="InterPro" id="IPR029058">
    <property type="entry name" value="AB_hydrolase_fold"/>
</dbReference>
<dbReference type="EMBL" id="CP000667">
    <property type="protein sequence ID" value="ABP56234.1"/>
    <property type="molecule type" value="Genomic_DNA"/>
</dbReference>
<dbReference type="ESTHER" id="salto-a4xbd5">
    <property type="family name" value="Epoxide_hydrolase"/>
</dbReference>
<evidence type="ECO:0000313" key="4">
    <source>
        <dbReference type="Proteomes" id="UP000000235"/>
    </source>
</evidence>
<evidence type="ECO:0000256" key="1">
    <source>
        <dbReference type="ARBA" id="ARBA00022801"/>
    </source>
</evidence>
<name>A4XBD5_SALTO</name>
<dbReference type="HOGENOM" id="CLU_020336_50_1_11"/>
<dbReference type="PATRIC" id="fig|369723.5.peg.3925"/>
<dbReference type="RefSeq" id="WP_012015009.1">
    <property type="nucleotide sequence ID" value="NC_009380.1"/>
</dbReference>
<protein>
    <submittedName>
        <fullName evidence="3">Alpha/beta hydrolase fold</fullName>
    </submittedName>
</protein>
<dbReference type="PANTHER" id="PTHR43798">
    <property type="entry name" value="MONOACYLGLYCEROL LIPASE"/>
    <property type="match status" value="1"/>
</dbReference>
<dbReference type="PRINTS" id="PR00412">
    <property type="entry name" value="EPOXHYDRLASE"/>
</dbReference>
<organism evidence="3 4">
    <name type="scientific">Salinispora tropica (strain ATCC BAA-916 / DSM 44818 / JCM 13857 / NBRC 105044 / CNB-440)</name>
    <dbReference type="NCBI Taxonomy" id="369723"/>
    <lineage>
        <taxon>Bacteria</taxon>
        <taxon>Bacillati</taxon>
        <taxon>Actinomycetota</taxon>
        <taxon>Actinomycetes</taxon>
        <taxon>Micromonosporales</taxon>
        <taxon>Micromonosporaceae</taxon>
        <taxon>Salinispora</taxon>
    </lineage>
</organism>
<reference evidence="4" key="1">
    <citation type="journal article" date="2007" name="Proc. Natl. Acad. Sci. U.S.A.">
        <title>Genome sequencing reveals complex secondary metabolome in the marine actinomycete Salinispora tropica.</title>
        <authorList>
            <person name="Udwary D.W."/>
            <person name="Zeigler L."/>
            <person name="Asolkar R.N."/>
            <person name="Singan V."/>
            <person name="Lapidus A."/>
            <person name="Fenical W."/>
            <person name="Jensen P.R."/>
            <person name="Moore B.S."/>
        </authorList>
    </citation>
    <scope>NUCLEOTIDE SEQUENCE [LARGE SCALE GENOMIC DNA]</scope>
    <source>
        <strain evidence="4">ATCC BAA-916 / DSM 44818 / CNB-440</strain>
    </source>
</reference>
<dbReference type="PRINTS" id="PR00111">
    <property type="entry name" value="ABHYDROLASE"/>
</dbReference>
<dbReference type="Gene3D" id="3.40.50.1820">
    <property type="entry name" value="alpha/beta hydrolase"/>
    <property type="match status" value="1"/>
</dbReference>
<dbReference type="Pfam" id="PF00561">
    <property type="entry name" value="Abhydrolase_1"/>
    <property type="match status" value="1"/>
</dbReference>
<dbReference type="PANTHER" id="PTHR43798:SF31">
    <property type="entry name" value="AB HYDROLASE SUPERFAMILY PROTEIN YCLE"/>
    <property type="match status" value="1"/>
</dbReference>
<gene>
    <name evidence="3" type="ordered locus">Strop_3803</name>
</gene>
<dbReference type="GO" id="GO:0016020">
    <property type="term" value="C:membrane"/>
    <property type="evidence" value="ECO:0007669"/>
    <property type="project" value="TreeGrafter"/>
</dbReference>
<dbReference type="KEGG" id="stp:Strop_3803"/>
<feature type="domain" description="AB hydrolase-1" evidence="2">
    <location>
        <begin position="14"/>
        <end position="154"/>
    </location>
</feature>